<dbReference type="RefSeq" id="WP_152126738.1">
    <property type="nucleotide sequence ID" value="NZ_WELI01000014.1"/>
</dbReference>
<sequence>MVVRLLTGKNIAGALFYNEQKVREGDAERLAAGNFPDPKTALASWLAKREMLEFLASGNPRVEKPTVHLSLAFHPTERMGNDLLRRISQEFLDEAGYGKQPYLLYRHHDTAHPHVHVVTVCVDRKGQKISDTFIRNRMNTIRQQLERKFGLIEAEGEKPALQDGVGEGQARSRLGQRETKAAIEATLERVTSRYSSSSFDDLKRLLSTYHIDARTVHHKVSGRPITGVVFRLTDGTKPISVAIKASKLECKPTFDRLQELFKEGQERKVDRKPQLLNTLRRQLSGYQSLTEADFYNVVRSAGVQVVETDGTYLYVDHSRGNVWHETELGGAWSYDRLSKKFGNATAKVRTDIGPETGKQLGQQISRLFEQYRQQAGKAESELVGEFPFTELVQRLRGEGIPLEQAVLTVRQFEEYKQSQLPQIRASELLGKPITLEQPQQPNLSNRNEGLKTEDTVISHRIR</sequence>
<keyword evidence="4" id="KW-1185">Reference proteome</keyword>
<evidence type="ECO:0000313" key="4">
    <source>
        <dbReference type="Proteomes" id="UP000488299"/>
    </source>
</evidence>
<feature type="compositionally biased region" description="Polar residues" evidence="1">
    <location>
        <begin position="437"/>
        <end position="447"/>
    </location>
</feature>
<comment type="caution">
    <text evidence="3">The sequence shown here is derived from an EMBL/GenBank/DDBJ whole genome shotgun (WGS) entry which is preliminary data.</text>
</comment>
<gene>
    <name evidence="3" type="ORF">F5984_23850</name>
</gene>
<proteinExistence type="predicted"/>
<dbReference type="Pfam" id="PF03432">
    <property type="entry name" value="Relaxase"/>
    <property type="match status" value="1"/>
</dbReference>
<name>A0A7J5TT78_9BACT</name>
<reference evidence="3 4" key="1">
    <citation type="submission" date="2019-10" db="EMBL/GenBank/DDBJ databases">
        <title>Rudanella paleaurantiibacter sp. nov., isolated from sludge.</title>
        <authorList>
            <person name="Xu S.Q."/>
        </authorList>
    </citation>
    <scope>NUCLEOTIDE SEQUENCE [LARGE SCALE GENOMIC DNA]</scope>
    <source>
        <strain evidence="3 4">HX-22-17</strain>
    </source>
</reference>
<dbReference type="AlphaFoldDB" id="A0A7J5TT78"/>
<dbReference type="InterPro" id="IPR005094">
    <property type="entry name" value="Endonuclease_MobA/VirD2"/>
</dbReference>
<accession>A0A7J5TT78</accession>
<dbReference type="EMBL" id="WELI01000014">
    <property type="protein sequence ID" value="KAB7726665.1"/>
    <property type="molecule type" value="Genomic_DNA"/>
</dbReference>
<evidence type="ECO:0000256" key="1">
    <source>
        <dbReference type="SAM" id="MobiDB-lite"/>
    </source>
</evidence>
<feature type="region of interest" description="Disordered" evidence="1">
    <location>
        <begin position="437"/>
        <end position="462"/>
    </location>
</feature>
<protein>
    <submittedName>
        <fullName evidence="3">Relaxase/mobilization nuclease domain-containing protein</fullName>
    </submittedName>
</protein>
<feature type="compositionally biased region" description="Basic and acidic residues" evidence="1">
    <location>
        <begin position="448"/>
        <end position="462"/>
    </location>
</feature>
<organism evidence="3 4">
    <name type="scientific">Rudanella paleaurantiibacter</name>
    <dbReference type="NCBI Taxonomy" id="2614655"/>
    <lineage>
        <taxon>Bacteria</taxon>
        <taxon>Pseudomonadati</taxon>
        <taxon>Bacteroidota</taxon>
        <taxon>Cytophagia</taxon>
        <taxon>Cytophagales</taxon>
        <taxon>Cytophagaceae</taxon>
        <taxon>Rudanella</taxon>
    </lineage>
</organism>
<feature type="domain" description="MobA/VirD2-like nuclease" evidence="2">
    <location>
        <begin position="17"/>
        <end position="151"/>
    </location>
</feature>
<evidence type="ECO:0000259" key="2">
    <source>
        <dbReference type="Pfam" id="PF03432"/>
    </source>
</evidence>
<evidence type="ECO:0000313" key="3">
    <source>
        <dbReference type="EMBL" id="KAB7726665.1"/>
    </source>
</evidence>
<dbReference type="Proteomes" id="UP000488299">
    <property type="component" value="Unassembled WGS sequence"/>
</dbReference>